<comment type="caution">
    <text evidence="11">The sequence shown here is derived from an EMBL/GenBank/DDBJ whole genome shotgun (WGS) entry which is preliminary data.</text>
</comment>
<gene>
    <name evidence="11" type="ORF">TL16_g00544</name>
</gene>
<dbReference type="CDD" id="cd18793">
    <property type="entry name" value="SF2_C_SNF"/>
    <property type="match status" value="1"/>
</dbReference>
<dbReference type="Gene3D" id="3.40.50.300">
    <property type="entry name" value="P-loop containing nucleotide triphosphate hydrolases"/>
    <property type="match status" value="1"/>
</dbReference>
<proteinExistence type="inferred from homology"/>
<dbReference type="InterPro" id="IPR014001">
    <property type="entry name" value="Helicase_ATP-bd"/>
</dbReference>
<accession>A0A9W6ZC76</accession>
<dbReference type="GO" id="GO:0004386">
    <property type="term" value="F:helicase activity"/>
    <property type="evidence" value="ECO:0007669"/>
    <property type="project" value="UniProtKB-KW"/>
</dbReference>
<protein>
    <submittedName>
        <fullName evidence="11">Uncharacterized protein</fullName>
    </submittedName>
</protein>
<evidence type="ECO:0000256" key="1">
    <source>
        <dbReference type="ARBA" id="ARBA00004123"/>
    </source>
</evidence>
<evidence type="ECO:0000256" key="5">
    <source>
        <dbReference type="ARBA" id="ARBA00022806"/>
    </source>
</evidence>
<dbReference type="PROSITE" id="PS51192">
    <property type="entry name" value="HELICASE_ATP_BIND_1"/>
    <property type="match status" value="1"/>
</dbReference>
<evidence type="ECO:0000256" key="3">
    <source>
        <dbReference type="ARBA" id="ARBA00022741"/>
    </source>
</evidence>
<dbReference type="Pfam" id="PF00271">
    <property type="entry name" value="Helicase_C"/>
    <property type="match status" value="1"/>
</dbReference>
<evidence type="ECO:0000259" key="9">
    <source>
        <dbReference type="PROSITE" id="PS51192"/>
    </source>
</evidence>
<keyword evidence="7" id="KW-0175">Coiled coil</keyword>
<sequence length="480" mass="54769">NLKDYQLEGLNWMIHLRSKGLNGILADEMGLGKTLQSISILAYVRSMRINGPHLICVPKSTLSNWMNELARWCPALRAVRFHGPKDERALFVEKYFNNKAAADSNFDVVVTTYEIANMEKKALAKFSWEYLVIDEAHRLKNEASMFATTVRGFHTKNRLLLTGTPLQNNLHELWALLNFLLPDIFSSADQFDDWFNFDRKAEQEQLSLDAFEDKFGDLAEGNLLEKLHSVIGTYILRRLKDDVEKSVPPKEETILNCPMPLMQKKQYRAIYEKNIKLLAVDNGNSVRGPSLMNVAMELRKCCNHPFLIDLKQDWIDGGGDKKDEKGYMSAACGKFKFLDKLLPKLFSGGHRVLMFSQFVMMLDVLEDYLYYKGYDFCRIDGSITGPKRQAAIDRFQGKKSSMATTGQTDKSKLPFVMLLSTRAGGVGINLTAADTCIIYDSDWNPQNDLQAQARCHRIGQTKKVTVYRLVTMNSYEEQML</sequence>
<dbReference type="InterPro" id="IPR000330">
    <property type="entry name" value="SNF2_N"/>
</dbReference>
<feature type="domain" description="Helicase ATP-binding" evidence="9">
    <location>
        <begin position="14"/>
        <end position="183"/>
    </location>
</feature>
<dbReference type="GO" id="GO:0016787">
    <property type="term" value="F:hydrolase activity"/>
    <property type="evidence" value="ECO:0007669"/>
    <property type="project" value="UniProtKB-KW"/>
</dbReference>
<evidence type="ECO:0000256" key="8">
    <source>
        <dbReference type="ARBA" id="ARBA00023242"/>
    </source>
</evidence>
<reference evidence="12" key="1">
    <citation type="journal article" date="2023" name="Commun. Biol.">
        <title>Genome analysis of Parmales, the sister group of diatoms, reveals the evolutionary specialization of diatoms from phago-mixotrophs to photoautotrophs.</title>
        <authorList>
            <person name="Ban H."/>
            <person name="Sato S."/>
            <person name="Yoshikawa S."/>
            <person name="Yamada K."/>
            <person name="Nakamura Y."/>
            <person name="Ichinomiya M."/>
            <person name="Sato N."/>
            <person name="Blanc-Mathieu R."/>
            <person name="Endo H."/>
            <person name="Kuwata A."/>
            <person name="Ogata H."/>
        </authorList>
    </citation>
    <scope>NUCLEOTIDE SEQUENCE [LARGE SCALE GENOMIC DNA]</scope>
</reference>
<evidence type="ECO:0000313" key="12">
    <source>
        <dbReference type="Proteomes" id="UP001162640"/>
    </source>
</evidence>
<feature type="domain" description="Helicase C-terminal" evidence="10">
    <location>
        <begin position="337"/>
        <end position="480"/>
    </location>
</feature>
<evidence type="ECO:0000256" key="2">
    <source>
        <dbReference type="ARBA" id="ARBA00007025"/>
    </source>
</evidence>
<feature type="non-terminal residue" evidence="11">
    <location>
        <position position="1"/>
    </location>
</feature>
<keyword evidence="4" id="KW-0378">Hydrolase</keyword>
<keyword evidence="3" id="KW-0547">Nucleotide-binding</keyword>
<dbReference type="InterPro" id="IPR038718">
    <property type="entry name" value="SNF2-like_sf"/>
</dbReference>
<keyword evidence="6" id="KW-0067">ATP-binding</keyword>
<evidence type="ECO:0000313" key="11">
    <source>
        <dbReference type="EMBL" id="GMH49541.1"/>
    </source>
</evidence>
<dbReference type="GO" id="GO:0005634">
    <property type="term" value="C:nucleus"/>
    <property type="evidence" value="ECO:0007669"/>
    <property type="project" value="UniProtKB-SubCell"/>
</dbReference>
<feature type="non-terminal residue" evidence="11">
    <location>
        <position position="480"/>
    </location>
</feature>
<dbReference type="AlphaFoldDB" id="A0A9W6ZC76"/>
<dbReference type="PANTHER" id="PTHR45623">
    <property type="entry name" value="CHROMODOMAIN-HELICASE-DNA-BINDING PROTEIN 3-RELATED-RELATED"/>
    <property type="match status" value="1"/>
</dbReference>
<dbReference type="EMBL" id="BLQM01000010">
    <property type="protein sequence ID" value="GMH49541.1"/>
    <property type="molecule type" value="Genomic_DNA"/>
</dbReference>
<dbReference type="SMART" id="SM00490">
    <property type="entry name" value="HELICc"/>
    <property type="match status" value="1"/>
</dbReference>
<evidence type="ECO:0000256" key="7">
    <source>
        <dbReference type="ARBA" id="ARBA00023054"/>
    </source>
</evidence>
<dbReference type="InterPro" id="IPR027417">
    <property type="entry name" value="P-loop_NTPase"/>
</dbReference>
<dbReference type="GO" id="GO:0005524">
    <property type="term" value="F:ATP binding"/>
    <property type="evidence" value="ECO:0007669"/>
    <property type="project" value="UniProtKB-KW"/>
</dbReference>
<evidence type="ECO:0000256" key="4">
    <source>
        <dbReference type="ARBA" id="ARBA00022801"/>
    </source>
</evidence>
<comment type="similarity">
    <text evidence="2">Belongs to the SNF2/RAD54 helicase family.</text>
</comment>
<evidence type="ECO:0000259" key="10">
    <source>
        <dbReference type="PROSITE" id="PS51194"/>
    </source>
</evidence>
<dbReference type="Pfam" id="PF00176">
    <property type="entry name" value="SNF2-rel_dom"/>
    <property type="match status" value="1"/>
</dbReference>
<name>A0A9W6ZC76_9STRA</name>
<keyword evidence="8" id="KW-0539">Nucleus</keyword>
<evidence type="ECO:0000256" key="6">
    <source>
        <dbReference type="ARBA" id="ARBA00022840"/>
    </source>
</evidence>
<dbReference type="SUPFAM" id="SSF52540">
    <property type="entry name" value="P-loop containing nucleoside triphosphate hydrolases"/>
    <property type="match status" value="2"/>
</dbReference>
<dbReference type="Proteomes" id="UP001162640">
    <property type="component" value="Unassembled WGS sequence"/>
</dbReference>
<dbReference type="PROSITE" id="PS51194">
    <property type="entry name" value="HELICASE_CTER"/>
    <property type="match status" value="1"/>
</dbReference>
<keyword evidence="5" id="KW-0347">Helicase</keyword>
<dbReference type="InterPro" id="IPR049730">
    <property type="entry name" value="SNF2/RAD54-like_C"/>
</dbReference>
<dbReference type="Gene3D" id="3.40.50.10810">
    <property type="entry name" value="Tandem AAA-ATPase domain"/>
    <property type="match status" value="1"/>
</dbReference>
<dbReference type="FunFam" id="3.40.50.10810:FF:000015">
    <property type="entry name" value="lymphoid-specific helicase isoform X1"/>
    <property type="match status" value="1"/>
</dbReference>
<dbReference type="InterPro" id="IPR001650">
    <property type="entry name" value="Helicase_C-like"/>
</dbReference>
<comment type="subcellular location">
    <subcellularLocation>
        <location evidence="1">Nucleus</location>
    </subcellularLocation>
</comment>
<dbReference type="SMART" id="SM00487">
    <property type="entry name" value="DEXDc"/>
    <property type="match status" value="1"/>
</dbReference>
<organism evidence="11 12">
    <name type="scientific">Triparma laevis f. inornata</name>
    <dbReference type="NCBI Taxonomy" id="1714386"/>
    <lineage>
        <taxon>Eukaryota</taxon>
        <taxon>Sar</taxon>
        <taxon>Stramenopiles</taxon>
        <taxon>Ochrophyta</taxon>
        <taxon>Bolidophyceae</taxon>
        <taxon>Parmales</taxon>
        <taxon>Triparmaceae</taxon>
        <taxon>Triparma</taxon>
    </lineage>
</organism>